<dbReference type="OMA" id="FNEPPRR"/>
<dbReference type="PhylomeDB" id="A0A022Q3E9"/>
<evidence type="ECO:0000313" key="9">
    <source>
        <dbReference type="Proteomes" id="UP000030748"/>
    </source>
</evidence>
<comment type="subcellular location">
    <subcellularLocation>
        <location evidence="1">Membrane</location>
    </subcellularLocation>
</comment>
<dbReference type="PANTHER" id="PTHR33966">
    <property type="entry name" value="PROTEIN ODR-4 HOMOLOG"/>
    <property type="match status" value="1"/>
</dbReference>
<evidence type="ECO:0000256" key="7">
    <source>
        <dbReference type="SAM" id="Phobius"/>
    </source>
</evidence>
<evidence type="ECO:0008006" key="10">
    <source>
        <dbReference type="Google" id="ProtNLM"/>
    </source>
</evidence>
<dbReference type="PANTHER" id="PTHR33966:SF1">
    <property type="entry name" value="PROTEIN ODR-4 HOMOLOG"/>
    <property type="match status" value="1"/>
</dbReference>
<keyword evidence="4 7" id="KW-1133">Transmembrane helix</keyword>
<organism evidence="8 9">
    <name type="scientific">Erythranthe guttata</name>
    <name type="common">Yellow monkey flower</name>
    <name type="synonym">Mimulus guttatus</name>
    <dbReference type="NCBI Taxonomy" id="4155"/>
    <lineage>
        <taxon>Eukaryota</taxon>
        <taxon>Viridiplantae</taxon>
        <taxon>Streptophyta</taxon>
        <taxon>Embryophyta</taxon>
        <taxon>Tracheophyta</taxon>
        <taxon>Spermatophyta</taxon>
        <taxon>Magnoliopsida</taxon>
        <taxon>eudicotyledons</taxon>
        <taxon>Gunneridae</taxon>
        <taxon>Pentapetalae</taxon>
        <taxon>asterids</taxon>
        <taxon>lamiids</taxon>
        <taxon>Lamiales</taxon>
        <taxon>Phrymaceae</taxon>
        <taxon>Erythranthe</taxon>
    </lineage>
</organism>
<keyword evidence="3 7" id="KW-0812">Transmembrane</keyword>
<dbReference type="EMBL" id="KI632238">
    <property type="protein sequence ID" value="EYU21020.1"/>
    <property type="molecule type" value="Genomic_DNA"/>
</dbReference>
<accession>A0A022Q3E9</accession>
<sequence>MVKTVIGDETHLKLIEDRLSRSALPSQVGLVIGKLSSKLDRGFVYDLVPTPPNDAGEPPCSIIDDKSKKKNPSKPKSQPDSSSLLIDTEWVSEHARQVTRMLLGGMKVVGIYIWVNESLFKNSTMTLCQTVKAVAEAASPMISDGNERLLVHISYSPLRWTSRNCSLAANVTSSSLRPCDFKMGKVFGSLQTFRCTYNFDVRLPIPHENGLDIKSFSDSLRDEIAVHAKELSGAKALINGKLVADDDLCVSDDFHEVEFLLPLLQDKYLEACNQKEVLGILLFRGSICSLAYLNSKEPVSQALVDIKEDITRSLQSRLEIMCDEGDTDLEPVTDGRQEINNLISSDKPLPYIDLQVQRKQCNLSFPRRVFVPWLEGTYICDYIQSSETMEVLKDHCVELMSIEVPTDGSEILEPESEAPTVIASSTTKTFWGIATDYSYAAKSSSNSISKANKFGNGNNPAHATDFKSMLPVLVIVFSVIIGLVCYVIGI</sequence>
<dbReference type="OrthoDB" id="21458at2759"/>
<name>A0A022Q3E9_ERYGU</name>
<protein>
    <recommendedName>
        <fullName evidence="10">Protein odr-4 homolog</fullName>
    </recommendedName>
</protein>
<evidence type="ECO:0000256" key="5">
    <source>
        <dbReference type="ARBA" id="ARBA00023136"/>
    </source>
</evidence>
<dbReference type="GO" id="GO:0008104">
    <property type="term" value="P:intracellular protein localization"/>
    <property type="evidence" value="ECO:0000318"/>
    <property type="project" value="GO_Central"/>
</dbReference>
<dbReference type="AlphaFoldDB" id="A0A022Q3E9"/>
<evidence type="ECO:0000313" key="8">
    <source>
        <dbReference type="EMBL" id="EYU21020.1"/>
    </source>
</evidence>
<evidence type="ECO:0000256" key="3">
    <source>
        <dbReference type="ARBA" id="ARBA00022692"/>
    </source>
</evidence>
<dbReference type="Proteomes" id="UP000030748">
    <property type="component" value="Unassembled WGS sequence"/>
</dbReference>
<gene>
    <name evidence="8" type="ORF">MIMGU_mgv1a005274mg</name>
</gene>
<dbReference type="eggNOG" id="KOG4703">
    <property type="taxonomic scope" value="Eukaryota"/>
</dbReference>
<evidence type="ECO:0000256" key="1">
    <source>
        <dbReference type="ARBA" id="ARBA00004370"/>
    </source>
</evidence>
<keyword evidence="9" id="KW-1185">Reference proteome</keyword>
<dbReference type="KEGG" id="egt:105976315"/>
<dbReference type="STRING" id="4155.A0A022Q3E9"/>
<feature type="transmembrane region" description="Helical" evidence="7">
    <location>
        <begin position="469"/>
        <end position="489"/>
    </location>
</feature>
<comment type="similarity">
    <text evidence="2">Belongs to the ODR-4 family.</text>
</comment>
<dbReference type="InterPro" id="IPR029454">
    <property type="entry name" value="ODR-4-like"/>
</dbReference>
<dbReference type="Pfam" id="PF14778">
    <property type="entry name" value="ODR4-like"/>
    <property type="match status" value="1"/>
</dbReference>
<proteinExistence type="inferred from homology"/>
<evidence type="ECO:0000256" key="4">
    <source>
        <dbReference type="ARBA" id="ARBA00022989"/>
    </source>
</evidence>
<evidence type="ECO:0000256" key="6">
    <source>
        <dbReference type="SAM" id="MobiDB-lite"/>
    </source>
</evidence>
<feature type="region of interest" description="Disordered" evidence="6">
    <location>
        <begin position="55"/>
        <end position="82"/>
    </location>
</feature>
<keyword evidence="5 7" id="KW-0472">Membrane</keyword>
<reference evidence="8 9" key="1">
    <citation type="journal article" date="2013" name="Proc. Natl. Acad. Sci. U.S.A.">
        <title>Fine-scale variation in meiotic recombination in Mimulus inferred from population shotgun sequencing.</title>
        <authorList>
            <person name="Hellsten U."/>
            <person name="Wright K.M."/>
            <person name="Jenkins J."/>
            <person name="Shu S."/>
            <person name="Yuan Y."/>
            <person name="Wessler S.R."/>
            <person name="Schmutz J."/>
            <person name="Willis J.H."/>
            <person name="Rokhsar D.S."/>
        </authorList>
    </citation>
    <scope>NUCLEOTIDE SEQUENCE [LARGE SCALE GENOMIC DNA]</scope>
    <source>
        <strain evidence="9">cv. DUN x IM62</strain>
    </source>
</reference>
<evidence type="ECO:0000256" key="2">
    <source>
        <dbReference type="ARBA" id="ARBA00010131"/>
    </source>
</evidence>
<dbReference type="GO" id="GO:0016020">
    <property type="term" value="C:membrane"/>
    <property type="evidence" value="ECO:0007669"/>
    <property type="project" value="UniProtKB-SubCell"/>
</dbReference>